<evidence type="ECO:0008006" key="3">
    <source>
        <dbReference type="Google" id="ProtNLM"/>
    </source>
</evidence>
<dbReference type="AlphaFoldDB" id="A0A5E4NKS3"/>
<protein>
    <recommendedName>
        <fullName evidence="3">Protein pinocchio</fullName>
    </recommendedName>
</protein>
<name>A0A5E4NKS3_9HEMI</name>
<gene>
    <name evidence="1" type="ORF">CINCED_3A001715</name>
</gene>
<reference evidence="1 2" key="1">
    <citation type="submission" date="2019-08" db="EMBL/GenBank/DDBJ databases">
        <authorList>
            <person name="Alioto T."/>
            <person name="Alioto T."/>
            <person name="Gomez Garrido J."/>
        </authorList>
    </citation>
    <scope>NUCLEOTIDE SEQUENCE [LARGE SCALE GENOMIC DNA]</scope>
</reference>
<dbReference type="OrthoDB" id="10062522at2759"/>
<evidence type="ECO:0000313" key="1">
    <source>
        <dbReference type="EMBL" id="VVC44372.1"/>
    </source>
</evidence>
<proteinExistence type="predicted"/>
<keyword evidence="2" id="KW-1185">Reference proteome</keyword>
<dbReference type="Proteomes" id="UP000325440">
    <property type="component" value="Unassembled WGS sequence"/>
</dbReference>
<organism evidence="1 2">
    <name type="scientific">Cinara cedri</name>
    <dbReference type="NCBI Taxonomy" id="506608"/>
    <lineage>
        <taxon>Eukaryota</taxon>
        <taxon>Metazoa</taxon>
        <taxon>Ecdysozoa</taxon>
        <taxon>Arthropoda</taxon>
        <taxon>Hexapoda</taxon>
        <taxon>Insecta</taxon>
        <taxon>Pterygota</taxon>
        <taxon>Neoptera</taxon>
        <taxon>Paraneoptera</taxon>
        <taxon>Hemiptera</taxon>
        <taxon>Sternorrhyncha</taxon>
        <taxon>Aphidomorpha</taxon>
        <taxon>Aphidoidea</taxon>
        <taxon>Aphididae</taxon>
        <taxon>Lachninae</taxon>
        <taxon>Cinara</taxon>
    </lineage>
</organism>
<sequence length="184" mass="21367">MKNTNNEESNKSVLNDYEESIMFDEDDPDFKPNDDFELSGHSLYRYDMNENHNKMSSTSIQSMNNQNLRSINDQRFDNIDLVSDIEQAVTLEELKGVFKYCFRCGVNWEQDHVSLDCLECGGYSLERPCPICVGHCRNTWKRDLEESHRSGEASWIGECSSKYKEMGCDVNQICNRLEKVKATF</sequence>
<evidence type="ECO:0000313" key="2">
    <source>
        <dbReference type="Proteomes" id="UP000325440"/>
    </source>
</evidence>
<dbReference type="EMBL" id="CABPRJ010002378">
    <property type="protein sequence ID" value="VVC44372.1"/>
    <property type="molecule type" value="Genomic_DNA"/>
</dbReference>
<accession>A0A5E4NKS3</accession>